<proteinExistence type="predicted"/>
<dbReference type="GO" id="GO:0006508">
    <property type="term" value="P:proteolysis"/>
    <property type="evidence" value="ECO:0007669"/>
    <property type="project" value="InterPro"/>
</dbReference>
<feature type="region of interest" description="Disordered" evidence="1">
    <location>
        <begin position="443"/>
        <end position="469"/>
    </location>
</feature>
<gene>
    <name evidence="4" type="primary">pbpG</name>
    <name evidence="4" type="ORF">Mlaev_01062</name>
</gene>
<dbReference type="GO" id="GO:0009002">
    <property type="term" value="F:serine-type D-Ala-D-Ala carboxypeptidase activity"/>
    <property type="evidence" value="ECO:0007669"/>
    <property type="project" value="InterPro"/>
</dbReference>
<evidence type="ECO:0000313" key="5">
    <source>
        <dbReference type="Proteomes" id="UP000075357"/>
    </source>
</evidence>
<dbReference type="AlphaFoldDB" id="A0A150HFF2"/>
<evidence type="ECO:0000259" key="3">
    <source>
        <dbReference type="Pfam" id="PF00768"/>
    </source>
</evidence>
<dbReference type="Gene3D" id="3.40.710.10">
    <property type="entry name" value="DD-peptidase/beta-lactamase superfamily"/>
    <property type="match status" value="1"/>
</dbReference>
<protein>
    <submittedName>
        <fullName evidence="4">D-alanyl-D-alanine endopeptidase</fullName>
        <ecNumber evidence="4">3.4.21.-</ecNumber>
    </submittedName>
</protein>
<feature type="domain" description="Peptidase S11 D-alanyl-D-alanine carboxypeptidase A N-terminal" evidence="3">
    <location>
        <begin position="121"/>
        <end position="315"/>
    </location>
</feature>
<evidence type="ECO:0000256" key="1">
    <source>
        <dbReference type="SAM" id="MobiDB-lite"/>
    </source>
</evidence>
<evidence type="ECO:0000313" key="4">
    <source>
        <dbReference type="EMBL" id="KXZ60811.1"/>
    </source>
</evidence>
<keyword evidence="2" id="KW-1133">Transmembrane helix</keyword>
<keyword evidence="2" id="KW-0472">Membrane</keyword>
<dbReference type="Proteomes" id="UP000075357">
    <property type="component" value="Unassembled WGS sequence"/>
</dbReference>
<accession>A0A150HFF2</accession>
<dbReference type="InterPro" id="IPR001967">
    <property type="entry name" value="Peptidase_S11_N"/>
</dbReference>
<dbReference type="STRING" id="36807.Mlaev_01062"/>
<evidence type="ECO:0000256" key="2">
    <source>
        <dbReference type="SAM" id="Phobius"/>
    </source>
</evidence>
<reference evidence="4 5" key="1">
    <citation type="submission" date="2016-01" db="EMBL/GenBank/DDBJ databases">
        <title>Draft genome sequences of Microbacterium laevaniformans LCDC 91-0039 and the type strain of Microbacterium hominis LCDC 84-209.</title>
        <authorList>
            <person name="Bernier A.-M."/>
            <person name="Bernard K."/>
        </authorList>
    </citation>
    <scope>NUCLEOTIDE SEQUENCE [LARGE SCALE GENOMIC DNA]</scope>
    <source>
        <strain evidence="4 5">LCDC 91-0039</strain>
    </source>
</reference>
<dbReference type="SUPFAM" id="SSF56601">
    <property type="entry name" value="beta-lactamase/transpeptidase-like"/>
    <property type="match status" value="1"/>
</dbReference>
<organism evidence="4 5">
    <name type="scientific">Microbacterium laevaniformans</name>
    <dbReference type="NCBI Taxonomy" id="36807"/>
    <lineage>
        <taxon>Bacteria</taxon>
        <taxon>Bacillati</taxon>
        <taxon>Actinomycetota</taxon>
        <taxon>Actinomycetes</taxon>
        <taxon>Micrococcales</taxon>
        <taxon>Microbacteriaceae</taxon>
        <taxon>Microbacterium</taxon>
    </lineage>
</organism>
<dbReference type="PATRIC" id="fig|36807.3.peg.1091"/>
<keyword evidence="4" id="KW-0378">Hydrolase</keyword>
<feature type="transmembrane region" description="Helical" evidence="2">
    <location>
        <begin position="45"/>
        <end position="67"/>
    </location>
</feature>
<dbReference type="EC" id="3.4.21.-" evidence="4"/>
<keyword evidence="2" id="KW-0812">Transmembrane</keyword>
<dbReference type="InterPro" id="IPR012338">
    <property type="entry name" value="Beta-lactam/transpept-like"/>
</dbReference>
<feature type="compositionally biased region" description="Pro residues" evidence="1">
    <location>
        <begin position="452"/>
        <end position="469"/>
    </location>
</feature>
<comment type="caution">
    <text evidence="4">The sequence shown here is derived from an EMBL/GenBank/DDBJ whole genome shotgun (WGS) entry which is preliminary data.</text>
</comment>
<dbReference type="EMBL" id="LRAD01000026">
    <property type="protein sequence ID" value="KXZ60811.1"/>
    <property type="molecule type" value="Genomic_DNA"/>
</dbReference>
<sequence>MPHDDGLDDFADLMASAPSGASHVSLSAEDAERLRRRRRRRRRGWLIAAGVVLAIVAGVGGYTAWALSAPLPALETTTRVPTVAPGAPAALAMPSGRAAAISVVGAAGDLGAAGLHAVSGDDQPRPIASISKLITALVVLDAHPLQSADDPGPTITFDKADHDLYDQYYVLGATVAAMPTGSSMSLYDALTTMLLPSASNYADAVAMWAFGSRSGYVSATRTWLQAHQLNGTTIVEPTGIDERNTSTPSDLLAIGQLAAANPALARITSMPSATVPAVGEVDNTNDLLGSDGVTGLKTGNLGAGTFALLYTATSNPGLGEPLKIVGVSLDGQSREQVDADVTTALRSVAAGVHLVPVAKVGTPVGTVTSPWGGEAQLVLSRDESLLTWSDTPITASITLTIAPTGQDGQQIGIATWTSGGRSASVAVAVRGTIAPPDDWWKLTHPSLLGGPAPSPSPSVSPSPTPTPGG</sequence>
<name>A0A150HFF2_9MICO</name>
<dbReference type="Pfam" id="PF00768">
    <property type="entry name" value="Peptidase_S11"/>
    <property type="match status" value="1"/>
</dbReference>
<keyword evidence="5" id="KW-1185">Reference proteome</keyword>